<dbReference type="EMBL" id="NGAF01000005">
    <property type="protein sequence ID" value="OXR44889.1"/>
    <property type="molecule type" value="Genomic_DNA"/>
</dbReference>
<protein>
    <submittedName>
        <fullName evidence="2">Uncharacterized protein</fullName>
    </submittedName>
</protein>
<reference evidence="2 3" key="1">
    <citation type="submission" date="2017-07" db="EMBL/GenBank/DDBJ databases">
        <title>First draft Genome Sequence of Nocardia cerradoensis isolated from human infection.</title>
        <authorList>
            <person name="Carrasco G."/>
        </authorList>
    </citation>
    <scope>NUCLEOTIDE SEQUENCE [LARGE SCALE GENOMIC DNA]</scope>
    <source>
        <strain evidence="2 3">CNM20130759</strain>
    </source>
</reference>
<feature type="signal peptide" evidence="1">
    <location>
        <begin position="1"/>
        <end position="31"/>
    </location>
</feature>
<proteinExistence type="predicted"/>
<dbReference type="Proteomes" id="UP000215506">
    <property type="component" value="Unassembled WGS sequence"/>
</dbReference>
<name>A0A231H7Q9_9NOCA</name>
<dbReference type="RefSeq" id="WP_143859980.1">
    <property type="nucleotide sequence ID" value="NZ_NGAF01000005.1"/>
</dbReference>
<evidence type="ECO:0000313" key="2">
    <source>
        <dbReference type="EMBL" id="OXR44889.1"/>
    </source>
</evidence>
<sequence>MMGTVHRTAARVLMVTAIAVAPILPAAPALAEQPAGAPAVQVAHDTGWYGNPCNWGFNWLYPQCWFGWGNYDGFHGWLW</sequence>
<comment type="caution">
    <text evidence="2">The sequence shown here is derived from an EMBL/GenBank/DDBJ whole genome shotgun (WGS) entry which is preliminary data.</text>
</comment>
<evidence type="ECO:0000313" key="3">
    <source>
        <dbReference type="Proteomes" id="UP000215506"/>
    </source>
</evidence>
<keyword evidence="3" id="KW-1185">Reference proteome</keyword>
<feature type="chain" id="PRO_5012556652" evidence="1">
    <location>
        <begin position="32"/>
        <end position="79"/>
    </location>
</feature>
<dbReference type="AlphaFoldDB" id="A0A231H7Q9"/>
<accession>A0A231H7Q9</accession>
<gene>
    <name evidence="2" type="ORF">B7C42_02844</name>
</gene>
<evidence type="ECO:0000256" key="1">
    <source>
        <dbReference type="SAM" id="SignalP"/>
    </source>
</evidence>
<keyword evidence="1" id="KW-0732">Signal</keyword>
<organism evidence="2 3">
    <name type="scientific">Nocardia cerradoensis</name>
    <dbReference type="NCBI Taxonomy" id="85688"/>
    <lineage>
        <taxon>Bacteria</taxon>
        <taxon>Bacillati</taxon>
        <taxon>Actinomycetota</taxon>
        <taxon>Actinomycetes</taxon>
        <taxon>Mycobacteriales</taxon>
        <taxon>Nocardiaceae</taxon>
        <taxon>Nocardia</taxon>
    </lineage>
</organism>